<name>A0A365H1F8_9ACTN</name>
<reference evidence="2 3" key="1">
    <citation type="submission" date="2018-06" db="EMBL/GenBank/DDBJ databases">
        <title>Actinomadura craniellae sp. nov. isolated from marine sponge Craniella sp.</title>
        <authorList>
            <person name="Li L."/>
            <person name="Xu Q.H."/>
            <person name="Lin H.W."/>
            <person name="Lu Y.H."/>
        </authorList>
    </citation>
    <scope>NUCLEOTIDE SEQUENCE [LARGE SCALE GENOMIC DNA]</scope>
    <source>
        <strain evidence="2 3">LHW63021</strain>
    </source>
</reference>
<sequence length="73" mass="7861">MDPVVIGPEVDQLFGGQLVEQPGFAQAATADQLPQGGQREGQDDFVGTSRAVGTRPPDRAALPWRHRAVHLDE</sequence>
<comment type="caution">
    <text evidence="2">The sequence shown here is derived from an EMBL/GenBank/DDBJ whole genome shotgun (WGS) entry which is preliminary data.</text>
</comment>
<accession>A0A365H1F8</accession>
<organism evidence="2 3">
    <name type="scientific">Actinomadura craniellae</name>
    <dbReference type="NCBI Taxonomy" id="2231787"/>
    <lineage>
        <taxon>Bacteria</taxon>
        <taxon>Bacillati</taxon>
        <taxon>Actinomycetota</taxon>
        <taxon>Actinomycetes</taxon>
        <taxon>Streptosporangiales</taxon>
        <taxon>Thermomonosporaceae</taxon>
        <taxon>Actinomadura</taxon>
    </lineage>
</organism>
<evidence type="ECO:0000313" key="3">
    <source>
        <dbReference type="Proteomes" id="UP000251891"/>
    </source>
</evidence>
<feature type="compositionally biased region" description="Basic residues" evidence="1">
    <location>
        <begin position="64"/>
        <end position="73"/>
    </location>
</feature>
<keyword evidence="3" id="KW-1185">Reference proteome</keyword>
<dbReference type="AlphaFoldDB" id="A0A365H1F8"/>
<dbReference type="Proteomes" id="UP000251891">
    <property type="component" value="Unassembled WGS sequence"/>
</dbReference>
<protein>
    <submittedName>
        <fullName evidence="2">Uncharacterized protein</fullName>
    </submittedName>
</protein>
<proteinExistence type="predicted"/>
<gene>
    <name evidence="2" type="ORF">DPM19_23215</name>
</gene>
<evidence type="ECO:0000313" key="2">
    <source>
        <dbReference type="EMBL" id="RAY12922.1"/>
    </source>
</evidence>
<evidence type="ECO:0000256" key="1">
    <source>
        <dbReference type="SAM" id="MobiDB-lite"/>
    </source>
</evidence>
<feature type="region of interest" description="Disordered" evidence="1">
    <location>
        <begin position="25"/>
        <end position="73"/>
    </location>
</feature>
<dbReference type="EMBL" id="QLYX01000011">
    <property type="protein sequence ID" value="RAY12922.1"/>
    <property type="molecule type" value="Genomic_DNA"/>
</dbReference>